<organism evidence="1 2">
    <name type="scientific">Nitratireductor basaltis</name>
    <dbReference type="NCBI Taxonomy" id="472175"/>
    <lineage>
        <taxon>Bacteria</taxon>
        <taxon>Pseudomonadati</taxon>
        <taxon>Pseudomonadota</taxon>
        <taxon>Alphaproteobacteria</taxon>
        <taxon>Hyphomicrobiales</taxon>
        <taxon>Phyllobacteriaceae</taxon>
        <taxon>Nitratireductor</taxon>
    </lineage>
</organism>
<reference evidence="1 2" key="1">
    <citation type="submission" date="2014-05" db="EMBL/GenBank/DDBJ databases">
        <title>Draft Genome Sequence of Nitratireductor basaltis Strain UMTGB225, A Marine Bacterium Isolated from Green Barrel Tunicate.</title>
        <authorList>
            <person name="Gan H.Y."/>
        </authorList>
    </citation>
    <scope>NUCLEOTIDE SEQUENCE [LARGE SCALE GENOMIC DNA]</scope>
    <source>
        <strain evidence="1 2">UMTGB225</strain>
    </source>
</reference>
<accession>A0A084UC09</accession>
<evidence type="ECO:0000313" key="2">
    <source>
        <dbReference type="Proteomes" id="UP000053675"/>
    </source>
</evidence>
<comment type="caution">
    <text evidence="1">The sequence shown here is derived from an EMBL/GenBank/DDBJ whole genome shotgun (WGS) entry which is preliminary data.</text>
</comment>
<name>A0A084UC09_9HYPH</name>
<proteinExistence type="predicted"/>
<gene>
    <name evidence="1" type="ORF">EL18_01530</name>
</gene>
<dbReference type="RefSeq" id="WP_161781974.1">
    <property type="nucleotide sequence ID" value="NZ_JMQM01000001.1"/>
</dbReference>
<dbReference type="Proteomes" id="UP000053675">
    <property type="component" value="Unassembled WGS sequence"/>
</dbReference>
<evidence type="ECO:0000313" key="1">
    <source>
        <dbReference type="EMBL" id="KFB10495.1"/>
    </source>
</evidence>
<dbReference type="EMBL" id="JMQM01000001">
    <property type="protein sequence ID" value="KFB10495.1"/>
    <property type="molecule type" value="Genomic_DNA"/>
</dbReference>
<sequence length="58" mass="6618">MDFQSTECIVIGWNENKVAQVGCLDGRMFDLVYKSYELIEFNGIQFIKTDDSDGESCD</sequence>
<protein>
    <submittedName>
        <fullName evidence="1">Uncharacterized protein</fullName>
    </submittedName>
</protein>
<dbReference type="AlphaFoldDB" id="A0A084UC09"/>
<keyword evidence="2" id="KW-1185">Reference proteome</keyword>
<dbReference type="PATRIC" id="fig|472175.3.peg.1543"/>